<dbReference type="AlphaFoldDB" id="A0A2N7VTY6"/>
<dbReference type="Proteomes" id="UP000235347">
    <property type="component" value="Unassembled WGS sequence"/>
</dbReference>
<proteinExistence type="predicted"/>
<evidence type="ECO:0000313" key="2">
    <source>
        <dbReference type="EMBL" id="PMS20605.1"/>
    </source>
</evidence>
<keyword evidence="3" id="KW-1185">Reference proteome</keyword>
<comment type="caution">
    <text evidence="2">The sequence shown here is derived from an EMBL/GenBank/DDBJ whole genome shotgun (WGS) entry which is preliminary data.</text>
</comment>
<gene>
    <name evidence="2" type="ORF">C0Z19_19845</name>
</gene>
<feature type="region of interest" description="Disordered" evidence="1">
    <location>
        <begin position="32"/>
        <end position="69"/>
    </location>
</feature>
<organism evidence="2 3">
    <name type="scientific">Trinickia soli</name>
    <dbReference type="NCBI Taxonomy" id="380675"/>
    <lineage>
        <taxon>Bacteria</taxon>
        <taxon>Pseudomonadati</taxon>
        <taxon>Pseudomonadota</taxon>
        <taxon>Betaproteobacteria</taxon>
        <taxon>Burkholderiales</taxon>
        <taxon>Burkholderiaceae</taxon>
        <taxon>Trinickia</taxon>
    </lineage>
</organism>
<feature type="compositionally biased region" description="Low complexity" evidence="1">
    <location>
        <begin position="32"/>
        <end position="46"/>
    </location>
</feature>
<evidence type="ECO:0000256" key="1">
    <source>
        <dbReference type="SAM" id="MobiDB-lite"/>
    </source>
</evidence>
<evidence type="ECO:0000313" key="3">
    <source>
        <dbReference type="Proteomes" id="UP000235347"/>
    </source>
</evidence>
<accession>A0A2N7VTY6</accession>
<dbReference type="EMBL" id="PNYB01000018">
    <property type="protein sequence ID" value="PMS20605.1"/>
    <property type="molecule type" value="Genomic_DNA"/>
</dbReference>
<sequence length="437" mass="43206">MRIDSKWGRTLGAFILATAVALVAGCGGGGSSSVSEGSTNSSTSGTGSTGGTSTGSTSTGSTGGTGTPTLAANQTAITVSSGLTGAAPNMPMVSVTLCVPGTTTCQTIDHIQLDTGSFGLRLASAAASTFLGSLPKETLSGSAVAECAGFADGYTWGYVHVADVKMNGETASNVPVHVLDDLSQSAVASGHCATGTLNNTPSRLAANGILGVGTARYDCGSYCATTIANGAYYVCPTSTSCSSSLMPLAGQVSNPIRSFATDNNGIVIAMPAVAAAGATSVTGSITFGIGTQTNNALPGSGINSYTTDHYGDVQSATLAGTGGLTAFFDSGSNGLFFVDNSIAQCSSGFFCPSSTVQRGATVTGFNGTTGSLTLNIANATQLLSSNNYAFDDLGGSISAISDLDLGMPFFYGRSVYIGYDIASSGSAGVASSAYVAF</sequence>
<evidence type="ECO:0008006" key="4">
    <source>
        <dbReference type="Google" id="ProtNLM"/>
    </source>
</evidence>
<name>A0A2N7VTY6_9BURK</name>
<dbReference type="PROSITE" id="PS51257">
    <property type="entry name" value="PROKAR_LIPOPROTEIN"/>
    <property type="match status" value="1"/>
</dbReference>
<dbReference type="Pfam" id="PF11925">
    <property type="entry name" value="DUF3443"/>
    <property type="match status" value="1"/>
</dbReference>
<reference evidence="2 3" key="1">
    <citation type="submission" date="2018-01" db="EMBL/GenBank/DDBJ databases">
        <title>Whole genome analyses suggest that Burkholderia sensu lato contains two further novel genera in the rhizoxinica-symbiotica group Mycetohabitans gen. nov., and Trinickia gen. nov.: implications for the evolution of diazotrophy and nodulation in the Burkholderiaceae.</title>
        <authorList>
            <person name="Estrada-de los Santos P."/>
            <person name="Palmer M."/>
            <person name="Chavez-Ramirez B."/>
            <person name="Beukes C."/>
            <person name="Steenkamp E.T."/>
            <person name="Hirsch A.M."/>
            <person name="Manyaka P."/>
            <person name="Maluk M."/>
            <person name="Lafos M."/>
            <person name="Crook M."/>
            <person name="Gross E."/>
            <person name="Simon M.F."/>
            <person name="Bueno dos Reis Junior F."/>
            <person name="Poole P.S."/>
            <person name="Venter S.N."/>
            <person name="James E.K."/>
        </authorList>
    </citation>
    <scope>NUCLEOTIDE SEQUENCE [LARGE SCALE GENOMIC DNA]</scope>
    <source>
        <strain evidence="2 3">GP25-8</strain>
    </source>
</reference>
<protein>
    <recommendedName>
        <fullName evidence="4">DUF3443 domain-containing protein</fullName>
    </recommendedName>
</protein>
<dbReference type="InterPro" id="IPR021847">
    <property type="entry name" value="DUF3443"/>
</dbReference>